<name>A0A1V4K9H8_PATFA</name>
<dbReference type="Proteomes" id="UP000190648">
    <property type="component" value="Unassembled WGS sequence"/>
</dbReference>
<comment type="caution">
    <text evidence="1">The sequence shown here is derived from an EMBL/GenBank/DDBJ whole genome shotgun (WGS) entry which is preliminary data.</text>
</comment>
<protein>
    <submittedName>
        <fullName evidence="1">Uncharacterized protein</fullName>
    </submittedName>
</protein>
<evidence type="ECO:0000313" key="2">
    <source>
        <dbReference type="Proteomes" id="UP000190648"/>
    </source>
</evidence>
<sequence>MEFREYMCLQEPSQLYLNNSPVWHWMIDDTENSDMRQGNNSRTPGLLKGEQEQCQHLCTDQKCDRRCGILPKVFK</sequence>
<accession>A0A1V4K9H8</accession>
<gene>
    <name evidence="1" type="ORF">AV530_002841</name>
</gene>
<keyword evidence="2" id="KW-1185">Reference proteome</keyword>
<dbReference type="AlphaFoldDB" id="A0A1V4K9H8"/>
<proteinExistence type="predicted"/>
<evidence type="ECO:0000313" key="1">
    <source>
        <dbReference type="EMBL" id="OPJ81068.1"/>
    </source>
</evidence>
<dbReference type="EMBL" id="LSYS01004095">
    <property type="protein sequence ID" value="OPJ81068.1"/>
    <property type="molecule type" value="Genomic_DNA"/>
</dbReference>
<organism evidence="1 2">
    <name type="scientific">Patagioenas fasciata monilis</name>
    <dbReference type="NCBI Taxonomy" id="372326"/>
    <lineage>
        <taxon>Eukaryota</taxon>
        <taxon>Metazoa</taxon>
        <taxon>Chordata</taxon>
        <taxon>Craniata</taxon>
        <taxon>Vertebrata</taxon>
        <taxon>Euteleostomi</taxon>
        <taxon>Archelosauria</taxon>
        <taxon>Archosauria</taxon>
        <taxon>Dinosauria</taxon>
        <taxon>Saurischia</taxon>
        <taxon>Theropoda</taxon>
        <taxon>Coelurosauria</taxon>
        <taxon>Aves</taxon>
        <taxon>Neognathae</taxon>
        <taxon>Neoaves</taxon>
        <taxon>Columbimorphae</taxon>
        <taxon>Columbiformes</taxon>
        <taxon>Columbidae</taxon>
        <taxon>Patagioenas</taxon>
    </lineage>
</organism>
<reference evidence="1 2" key="1">
    <citation type="submission" date="2016-02" db="EMBL/GenBank/DDBJ databases">
        <title>Band-tailed pigeon sequencing and assembly.</title>
        <authorList>
            <person name="Soares A.E."/>
            <person name="Novak B.J."/>
            <person name="Rice E.S."/>
            <person name="O'Connell B."/>
            <person name="Chang D."/>
            <person name="Weber S."/>
            <person name="Shapiro B."/>
        </authorList>
    </citation>
    <scope>NUCLEOTIDE SEQUENCE [LARGE SCALE GENOMIC DNA]</scope>
    <source>
        <strain evidence="1">BTP2013</strain>
        <tissue evidence="1">Blood</tissue>
    </source>
</reference>